<dbReference type="PANTHER" id="PTHR43124:SF8">
    <property type="entry name" value="INNER MEMBRANE TRANSPORT PROTEIN YDHP"/>
    <property type="match status" value="1"/>
</dbReference>
<evidence type="ECO:0000313" key="8">
    <source>
        <dbReference type="Proteomes" id="UP000052230"/>
    </source>
</evidence>
<evidence type="ECO:0000256" key="5">
    <source>
        <dbReference type="ARBA" id="ARBA00023136"/>
    </source>
</evidence>
<dbReference type="InterPro" id="IPR020846">
    <property type="entry name" value="MFS_dom"/>
</dbReference>
<sequence>MSNLTSARSSRFPPALLALTIGAFGIGTTEFVIMGLLQQVAADLGVSLSAAGLLISGYALGVFVGAPVLTLASARLPRKAVLVGLMLIFTVGNVACALAPDYTSLMVARVLTSLAHGTFFGVGAVVATSLVPAERRASAISLMFAGLTVATLLGVPAGAWLGLQLGWRATFWAVAAIGVLATSAVAVWVPAAAGAATPVSWRQEVAVLQRGQVLLALAITVVGYAGVFAVFAYIQPLLLQVTGFAQSTVSPVLLVFGVGMIVGNLLGGRLADRRPTAALLGSLAALVVVLGALGCVLHSKAAMVTFVGLLGVAAFATVAPLQLRVLEHARGAGQNLASSLNIAAFNLGNALGAWLGGVVIATQAGLVATPWVAALLSAVGLGIALWSVQLQRRRAAAPLTCTQMG</sequence>
<protein>
    <submittedName>
        <fullName evidence="7">Inner membrane transport protein YdhP</fullName>
    </submittedName>
</protein>
<dbReference type="RefSeq" id="WP_015471834.1">
    <property type="nucleotide sequence ID" value="NZ_CAVLIX010000091.1"/>
</dbReference>
<evidence type="ECO:0000256" key="4">
    <source>
        <dbReference type="ARBA" id="ARBA00022989"/>
    </source>
</evidence>
<name>A0A0U5FHL4_XANCI</name>
<keyword evidence="5" id="KW-0472">Membrane</keyword>
<dbReference type="InterPro" id="IPR036259">
    <property type="entry name" value="MFS_trans_sf"/>
</dbReference>
<reference evidence="7 8" key="1">
    <citation type="submission" date="2014-09" db="EMBL/GenBank/DDBJ databases">
        <authorList>
            <person name="Regsiter A."/>
        </authorList>
    </citation>
    <scope>NUCLEOTIDE SEQUENCE [LARGE SCALE GENOMIC DNA]</scope>
</reference>
<evidence type="ECO:0000256" key="2">
    <source>
        <dbReference type="ARBA" id="ARBA00022475"/>
    </source>
</evidence>
<evidence type="ECO:0000313" key="7">
    <source>
        <dbReference type="EMBL" id="CEG17316.1"/>
    </source>
</evidence>
<comment type="caution">
    <text evidence="7">The sequence shown here is derived from an EMBL/GenBank/DDBJ whole genome shotgun (WGS) entry which is preliminary data.</text>
</comment>
<evidence type="ECO:0000259" key="6">
    <source>
        <dbReference type="PROSITE" id="PS50850"/>
    </source>
</evidence>
<dbReference type="CDD" id="cd17324">
    <property type="entry name" value="MFS_NepI_like"/>
    <property type="match status" value="1"/>
</dbReference>
<keyword evidence="4" id="KW-1133">Transmembrane helix</keyword>
<dbReference type="GO" id="GO:0022857">
    <property type="term" value="F:transmembrane transporter activity"/>
    <property type="evidence" value="ECO:0007669"/>
    <property type="project" value="InterPro"/>
</dbReference>
<evidence type="ECO:0000256" key="1">
    <source>
        <dbReference type="ARBA" id="ARBA00004651"/>
    </source>
</evidence>
<keyword evidence="2" id="KW-1003">Cell membrane</keyword>
<proteinExistence type="predicted"/>
<evidence type="ECO:0000256" key="3">
    <source>
        <dbReference type="ARBA" id="ARBA00022692"/>
    </source>
</evidence>
<dbReference type="AlphaFoldDB" id="A0A0U5FHL4"/>
<dbReference type="InterPro" id="IPR050189">
    <property type="entry name" value="MFS_Efflux_Transporters"/>
</dbReference>
<comment type="subcellular location">
    <subcellularLocation>
        <location evidence="1">Cell membrane</location>
        <topology evidence="1">Multi-pass membrane protein</topology>
    </subcellularLocation>
</comment>
<dbReference type="Pfam" id="PF07690">
    <property type="entry name" value="MFS_1"/>
    <property type="match status" value="1"/>
</dbReference>
<organism evidence="7 8">
    <name type="scientific">Xanthomonas citri pv. citri</name>
    <dbReference type="NCBI Taxonomy" id="611301"/>
    <lineage>
        <taxon>Bacteria</taxon>
        <taxon>Pseudomonadati</taxon>
        <taxon>Pseudomonadota</taxon>
        <taxon>Gammaproteobacteria</taxon>
        <taxon>Lysobacterales</taxon>
        <taxon>Lysobacteraceae</taxon>
        <taxon>Xanthomonas</taxon>
    </lineage>
</organism>
<dbReference type="Proteomes" id="UP000052230">
    <property type="component" value="Unassembled WGS sequence"/>
</dbReference>
<dbReference type="Gene3D" id="1.20.1250.20">
    <property type="entry name" value="MFS general substrate transporter like domains"/>
    <property type="match status" value="1"/>
</dbReference>
<dbReference type="SUPFAM" id="SSF103473">
    <property type="entry name" value="MFS general substrate transporter"/>
    <property type="match status" value="1"/>
</dbReference>
<feature type="domain" description="Major facilitator superfamily (MFS) profile" evidence="6">
    <location>
        <begin position="15"/>
        <end position="392"/>
    </location>
</feature>
<dbReference type="EMBL" id="CCXZ01000157">
    <property type="protein sequence ID" value="CEG17316.1"/>
    <property type="molecule type" value="Genomic_DNA"/>
</dbReference>
<keyword evidence="8" id="KW-1185">Reference proteome</keyword>
<dbReference type="GO" id="GO:0005886">
    <property type="term" value="C:plasma membrane"/>
    <property type="evidence" value="ECO:0007669"/>
    <property type="project" value="UniProtKB-SubCell"/>
</dbReference>
<accession>A0A0U5FHL4</accession>
<gene>
    <name evidence="7" type="primary">ydhP</name>
    <name evidence="7" type="ORF">XAC3562_610188</name>
</gene>
<dbReference type="PROSITE" id="PS50850">
    <property type="entry name" value="MFS"/>
    <property type="match status" value="1"/>
</dbReference>
<dbReference type="InterPro" id="IPR011701">
    <property type="entry name" value="MFS"/>
</dbReference>
<keyword evidence="3" id="KW-0812">Transmembrane</keyword>
<dbReference type="PANTHER" id="PTHR43124">
    <property type="entry name" value="PURINE EFFLUX PUMP PBUE"/>
    <property type="match status" value="1"/>
</dbReference>